<dbReference type="RefSeq" id="WP_163297895.1">
    <property type="nucleotide sequence ID" value="NZ_JAAGRR010000015.1"/>
</dbReference>
<dbReference type="Proteomes" id="UP000469346">
    <property type="component" value="Unassembled WGS sequence"/>
</dbReference>
<accession>A0A6N9TKF1</accession>
<proteinExistence type="predicted"/>
<reference evidence="3 4" key="1">
    <citation type="submission" date="2020-02" db="EMBL/GenBank/DDBJ databases">
        <title>Comparative genomics of sulfur disproportionating microorganisms.</title>
        <authorList>
            <person name="Ward L.M."/>
            <person name="Bertran E."/>
            <person name="Johnston D.T."/>
        </authorList>
    </citation>
    <scope>NUCLEOTIDE SEQUENCE [LARGE SCALE GENOMIC DNA]</scope>
    <source>
        <strain evidence="3 4">DSM 100025</strain>
    </source>
</reference>
<dbReference type="EMBL" id="JAAGRR010000015">
    <property type="protein sequence ID" value="NDY41742.1"/>
    <property type="molecule type" value="Genomic_DNA"/>
</dbReference>
<dbReference type="AlphaFoldDB" id="A0A6N9TKF1"/>
<feature type="region of interest" description="Disordered" evidence="1">
    <location>
        <begin position="30"/>
        <end position="63"/>
    </location>
</feature>
<evidence type="ECO:0000313" key="3">
    <source>
        <dbReference type="EMBL" id="NDY41742.1"/>
    </source>
</evidence>
<keyword evidence="4" id="KW-1185">Reference proteome</keyword>
<feature type="chain" id="PRO_5026809723" evidence="2">
    <location>
        <begin position="28"/>
        <end position="105"/>
    </location>
</feature>
<keyword evidence="2" id="KW-0732">Signal</keyword>
<evidence type="ECO:0000313" key="4">
    <source>
        <dbReference type="Proteomes" id="UP000469346"/>
    </source>
</evidence>
<evidence type="ECO:0000256" key="1">
    <source>
        <dbReference type="SAM" id="MobiDB-lite"/>
    </source>
</evidence>
<gene>
    <name evidence="3" type="ORF">G3N55_02600</name>
</gene>
<dbReference type="PROSITE" id="PS51257">
    <property type="entry name" value="PROKAR_LIPOPROTEIN"/>
    <property type="match status" value="1"/>
</dbReference>
<evidence type="ECO:0000256" key="2">
    <source>
        <dbReference type="SAM" id="SignalP"/>
    </source>
</evidence>
<feature type="compositionally biased region" description="Low complexity" evidence="1">
    <location>
        <begin position="38"/>
        <end position="63"/>
    </location>
</feature>
<feature type="signal peptide" evidence="2">
    <location>
        <begin position="1"/>
        <end position="27"/>
    </location>
</feature>
<sequence length="105" mass="9779">MDMGTLKKVLMGIGLAGLFASGGAALANPGTGSGCGSSCGSKSKTASQRTGCGASSCGGAKGATSCGGNMTHKKGMTSCGNMTHKGTSCGGMKKPGTSCGGSSCG</sequence>
<comment type="caution">
    <text evidence="3">The sequence shown here is derived from an EMBL/GenBank/DDBJ whole genome shotgun (WGS) entry which is preliminary data.</text>
</comment>
<protein>
    <submittedName>
        <fullName evidence="3">Selenobacteriocin</fullName>
    </submittedName>
</protein>
<name>A0A6N9TKF1_DISTH</name>
<organism evidence="3 4">
    <name type="scientific">Dissulfurirhabdus thermomarina</name>
    <dbReference type="NCBI Taxonomy" id="1765737"/>
    <lineage>
        <taxon>Bacteria</taxon>
        <taxon>Deltaproteobacteria</taxon>
        <taxon>Dissulfurirhabdaceae</taxon>
        <taxon>Dissulfurirhabdus</taxon>
    </lineage>
</organism>